<organism evidence="7 8">
    <name type="scientific">Lophiotrema nucula</name>
    <dbReference type="NCBI Taxonomy" id="690887"/>
    <lineage>
        <taxon>Eukaryota</taxon>
        <taxon>Fungi</taxon>
        <taxon>Dikarya</taxon>
        <taxon>Ascomycota</taxon>
        <taxon>Pezizomycotina</taxon>
        <taxon>Dothideomycetes</taxon>
        <taxon>Pleosporomycetidae</taxon>
        <taxon>Pleosporales</taxon>
        <taxon>Lophiotremataceae</taxon>
        <taxon>Lophiotrema</taxon>
    </lineage>
</organism>
<feature type="domain" description="Glucose-methanol-choline oxidoreductase C-terminal" evidence="6">
    <location>
        <begin position="391"/>
        <end position="500"/>
    </location>
</feature>
<comment type="cofactor">
    <cofactor evidence="1">
        <name>FAD</name>
        <dbReference type="ChEBI" id="CHEBI:57692"/>
    </cofactor>
</comment>
<dbReference type="GO" id="GO:0016614">
    <property type="term" value="F:oxidoreductase activity, acting on CH-OH group of donors"/>
    <property type="evidence" value="ECO:0007669"/>
    <property type="project" value="InterPro"/>
</dbReference>
<evidence type="ECO:0000313" key="8">
    <source>
        <dbReference type="Proteomes" id="UP000799770"/>
    </source>
</evidence>
<evidence type="ECO:0000259" key="5">
    <source>
        <dbReference type="Pfam" id="PF00732"/>
    </source>
</evidence>
<reference evidence="7" key="1">
    <citation type="journal article" date="2020" name="Stud. Mycol.">
        <title>101 Dothideomycetes genomes: a test case for predicting lifestyles and emergence of pathogens.</title>
        <authorList>
            <person name="Haridas S."/>
            <person name="Albert R."/>
            <person name="Binder M."/>
            <person name="Bloem J."/>
            <person name="Labutti K."/>
            <person name="Salamov A."/>
            <person name="Andreopoulos B."/>
            <person name="Baker S."/>
            <person name="Barry K."/>
            <person name="Bills G."/>
            <person name="Bluhm B."/>
            <person name="Cannon C."/>
            <person name="Castanera R."/>
            <person name="Culley D."/>
            <person name="Daum C."/>
            <person name="Ezra D."/>
            <person name="Gonzalez J."/>
            <person name="Henrissat B."/>
            <person name="Kuo A."/>
            <person name="Liang C."/>
            <person name="Lipzen A."/>
            <person name="Lutzoni F."/>
            <person name="Magnuson J."/>
            <person name="Mondo S."/>
            <person name="Nolan M."/>
            <person name="Ohm R."/>
            <person name="Pangilinan J."/>
            <person name="Park H.-J."/>
            <person name="Ramirez L."/>
            <person name="Alfaro M."/>
            <person name="Sun H."/>
            <person name="Tritt A."/>
            <person name="Yoshinaga Y."/>
            <person name="Zwiers L.-H."/>
            <person name="Turgeon B."/>
            <person name="Goodwin S."/>
            <person name="Spatafora J."/>
            <person name="Crous P."/>
            <person name="Grigoriev I."/>
        </authorList>
    </citation>
    <scope>NUCLEOTIDE SEQUENCE</scope>
    <source>
        <strain evidence="7">CBS 627.86</strain>
    </source>
</reference>
<dbReference type="AlphaFoldDB" id="A0A6A5Z8J4"/>
<dbReference type="Proteomes" id="UP000799770">
    <property type="component" value="Unassembled WGS sequence"/>
</dbReference>
<keyword evidence="8" id="KW-1185">Reference proteome</keyword>
<feature type="domain" description="Glucose-methanol-choline oxidoreductase N-terminal" evidence="5">
    <location>
        <begin position="161"/>
        <end position="301"/>
    </location>
</feature>
<dbReference type="Gene3D" id="3.50.50.60">
    <property type="entry name" value="FAD/NAD(P)-binding domain"/>
    <property type="match status" value="3"/>
</dbReference>
<dbReference type="GO" id="GO:0050660">
    <property type="term" value="F:flavin adenine dinucleotide binding"/>
    <property type="evidence" value="ECO:0007669"/>
    <property type="project" value="InterPro"/>
</dbReference>
<dbReference type="EMBL" id="ML977325">
    <property type="protein sequence ID" value="KAF2114701.1"/>
    <property type="molecule type" value="Genomic_DNA"/>
</dbReference>
<dbReference type="Pfam" id="PF05199">
    <property type="entry name" value="GMC_oxred_C"/>
    <property type="match status" value="1"/>
</dbReference>
<accession>A0A6A5Z8J4</accession>
<dbReference type="InterPro" id="IPR007867">
    <property type="entry name" value="GMC_OxRtase_C"/>
</dbReference>
<proteinExistence type="inferred from homology"/>
<dbReference type="PANTHER" id="PTHR11552">
    <property type="entry name" value="GLUCOSE-METHANOL-CHOLINE GMC OXIDOREDUCTASE"/>
    <property type="match status" value="1"/>
</dbReference>
<evidence type="ECO:0000256" key="2">
    <source>
        <dbReference type="ARBA" id="ARBA00010790"/>
    </source>
</evidence>
<evidence type="ECO:0000256" key="3">
    <source>
        <dbReference type="ARBA" id="ARBA00022630"/>
    </source>
</evidence>
<protein>
    <recommendedName>
        <fullName evidence="9">Glucose-methanol-choline oxidoreductase N-terminal domain-containing protein</fullName>
    </recommendedName>
</protein>
<evidence type="ECO:0000313" key="7">
    <source>
        <dbReference type="EMBL" id="KAF2114701.1"/>
    </source>
</evidence>
<dbReference type="InterPro" id="IPR000172">
    <property type="entry name" value="GMC_OxRdtase_N"/>
</dbReference>
<dbReference type="InterPro" id="IPR012132">
    <property type="entry name" value="GMC_OxRdtase"/>
</dbReference>
<dbReference type="OrthoDB" id="269227at2759"/>
<dbReference type="Gene3D" id="3.30.560.10">
    <property type="entry name" value="Glucose Oxidase, domain 3"/>
    <property type="match status" value="3"/>
</dbReference>
<dbReference type="SUPFAM" id="SSF54373">
    <property type="entry name" value="FAD-linked reductases, C-terminal domain"/>
    <property type="match status" value="1"/>
</dbReference>
<evidence type="ECO:0000256" key="4">
    <source>
        <dbReference type="ARBA" id="ARBA00022827"/>
    </source>
</evidence>
<dbReference type="PIRSF" id="PIRSF000137">
    <property type="entry name" value="Alcohol_oxidase"/>
    <property type="match status" value="1"/>
</dbReference>
<gene>
    <name evidence="7" type="ORF">BDV96DRAFT_661095</name>
</gene>
<dbReference type="SUPFAM" id="SSF51905">
    <property type="entry name" value="FAD/NAD(P)-binding domain"/>
    <property type="match status" value="1"/>
</dbReference>
<evidence type="ECO:0000259" key="6">
    <source>
        <dbReference type="Pfam" id="PF05199"/>
    </source>
</evidence>
<dbReference type="Pfam" id="PF00732">
    <property type="entry name" value="GMC_oxred_N"/>
    <property type="match status" value="1"/>
</dbReference>
<dbReference type="InterPro" id="IPR036188">
    <property type="entry name" value="FAD/NAD-bd_sf"/>
</dbReference>
<comment type="similarity">
    <text evidence="2">Belongs to the GMC oxidoreductase family.</text>
</comment>
<keyword evidence="4" id="KW-0274">FAD</keyword>
<evidence type="ECO:0008006" key="9">
    <source>
        <dbReference type="Google" id="ProtNLM"/>
    </source>
</evidence>
<keyword evidence="3" id="KW-0285">Flavoprotein</keyword>
<sequence>MSRKNRHVAVNGCRTCDIFSHVYEPTHPQNAPNEFDFIVIGGCTAAGRLAENADMKILVIEAGPHNTDEIDMISTPGRAFELKGSQYDWGYKASMIDRPEYTRVEKPDTRGRCLAEAALATTTRGCVVSATYHDDDDLYPDVKDVGRDGPVHVAHPELLPETRPFRDAFKQSWASIGLQFGNDVYNGSQSGLSNCISSIYKGVRSDASVFLEGRDNVTVMPLTYSKLLDFDGTKAVGVTVTHDGQDYTFKARHEVIVSLGVYESPKLLLLSGIGPEDQLKQHGIDVRVDSQHHGEDLLDHPILAHCFRLKDGFDLNSHILRPGPQKSAAIEAYQRNKEGPLSSRSLDLVTFPRCDEKSKTLKDYRQYLAEHNSIDPFSPAGQPRFEIDFVLRSKDALEQPEINRRFFSDPLDLVALREGIRTTPWAMPRNSDEAMKTMFLERSQTGFHPCGSCRLSKDISQGVVDTNLQVHGTDSLRVIDASNFPTIPDCRIQNDVYMVAEKGADMIKAAYQHLYRKPSDGGSIVTSALGRILD</sequence>
<dbReference type="PANTHER" id="PTHR11552:SF147">
    <property type="entry name" value="CHOLINE DEHYDROGENASE, MITOCHONDRIAL"/>
    <property type="match status" value="1"/>
</dbReference>
<name>A0A6A5Z8J4_9PLEO</name>
<evidence type="ECO:0000256" key="1">
    <source>
        <dbReference type="ARBA" id="ARBA00001974"/>
    </source>
</evidence>